<proteinExistence type="predicted"/>
<dbReference type="Pfam" id="PF10006">
    <property type="entry name" value="DUF2249"/>
    <property type="match status" value="1"/>
</dbReference>
<dbReference type="Proteomes" id="UP001152755">
    <property type="component" value="Unassembled WGS sequence"/>
</dbReference>
<sequence length="257" mass="26666">MATSEVVMATTAEDAAALEDLRARHAEINGRLAALVESLIGAAGASLSAVHRDGADFVASTLLPLLAAENGELYAPARASGRTRLFADAALAAVTLLEVEADRFLRAEDQARAIAAAEGLRVLVAARFAAADELLVPAVAADPATSLAELVAKLPESGSGASGEVNGGAGHGHGGCSCGEHDDEVPELDVRTIPHAIRHATVFGAFDAVPSGGSMMLIAHHDPIPLLHQLQERSGGRLQVDYEERGPEAWRLRLSRV</sequence>
<feature type="domain" description="DUF2249" evidence="2">
    <location>
        <begin position="187"/>
        <end position="255"/>
    </location>
</feature>
<organism evidence="3 4">
    <name type="scientific">Speluncibacter jeojiensis</name>
    <dbReference type="NCBI Taxonomy" id="2710754"/>
    <lineage>
        <taxon>Bacteria</taxon>
        <taxon>Bacillati</taxon>
        <taxon>Actinomycetota</taxon>
        <taxon>Actinomycetes</taxon>
        <taxon>Mycobacteriales</taxon>
        <taxon>Speluncibacteraceae</taxon>
        <taxon>Speluncibacter</taxon>
    </lineage>
</organism>
<dbReference type="AlphaFoldDB" id="A0A9X4M1X9"/>
<name>A0A9X4M1X9_9ACTN</name>
<evidence type="ECO:0000259" key="2">
    <source>
        <dbReference type="Pfam" id="PF10006"/>
    </source>
</evidence>
<reference evidence="3" key="1">
    <citation type="submission" date="2022-08" db="EMBL/GenBank/DDBJ databases">
        <title>Genome analysis of Corynebacteriales strain.</title>
        <authorList>
            <person name="Lee S.D."/>
        </authorList>
    </citation>
    <scope>NUCLEOTIDE SEQUENCE</scope>
    <source>
        <strain evidence="3">D3-21</strain>
    </source>
</reference>
<dbReference type="InterPro" id="IPR018720">
    <property type="entry name" value="DUF2249"/>
</dbReference>
<gene>
    <name evidence="3" type="ORF">NVS88_18240</name>
</gene>
<accession>A0A9X4M1X9</accession>
<protein>
    <submittedName>
        <fullName evidence="3">DUF2249 domain-containing protein</fullName>
    </submittedName>
</protein>
<dbReference type="EMBL" id="JANRHA010000014">
    <property type="protein sequence ID" value="MDG3016498.1"/>
    <property type="molecule type" value="Genomic_DNA"/>
</dbReference>
<keyword evidence="4" id="KW-1185">Reference proteome</keyword>
<evidence type="ECO:0000313" key="4">
    <source>
        <dbReference type="Proteomes" id="UP001152755"/>
    </source>
</evidence>
<dbReference type="RefSeq" id="WP_277829759.1">
    <property type="nucleotide sequence ID" value="NZ_JAAIVF010000001.1"/>
</dbReference>
<evidence type="ECO:0000313" key="3">
    <source>
        <dbReference type="EMBL" id="MDG3016498.1"/>
    </source>
</evidence>
<feature type="region of interest" description="Disordered" evidence="1">
    <location>
        <begin position="158"/>
        <end position="180"/>
    </location>
</feature>
<evidence type="ECO:0000256" key="1">
    <source>
        <dbReference type="SAM" id="MobiDB-lite"/>
    </source>
</evidence>
<comment type="caution">
    <text evidence="3">The sequence shown here is derived from an EMBL/GenBank/DDBJ whole genome shotgun (WGS) entry which is preliminary data.</text>
</comment>
<feature type="compositionally biased region" description="Gly residues" evidence="1">
    <location>
        <begin position="165"/>
        <end position="177"/>
    </location>
</feature>